<proteinExistence type="predicted"/>
<dbReference type="InterPro" id="IPR050198">
    <property type="entry name" value="Non-receptor_tyrosine_kinases"/>
</dbReference>
<reference evidence="4" key="2">
    <citation type="submission" date="2020-11" db="EMBL/GenBank/DDBJ databases">
        <authorList>
            <person name="McCartney M.A."/>
            <person name="Auch B."/>
            <person name="Kono T."/>
            <person name="Mallez S."/>
            <person name="Becker A."/>
            <person name="Gohl D.M."/>
            <person name="Silverstein K.A.T."/>
            <person name="Koren S."/>
            <person name="Bechman K.B."/>
            <person name="Herman A."/>
            <person name="Abrahante J.E."/>
            <person name="Garbe J."/>
        </authorList>
    </citation>
    <scope>NUCLEOTIDE SEQUENCE</scope>
    <source>
        <strain evidence="4">Duluth1</strain>
        <tissue evidence="4">Whole animal</tissue>
    </source>
</reference>
<dbReference type="InterPro" id="IPR000719">
    <property type="entry name" value="Prot_kinase_dom"/>
</dbReference>
<dbReference type="GO" id="GO:0005524">
    <property type="term" value="F:ATP binding"/>
    <property type="evidence" value="ECO:0007669"/>
    <property type="project" value="UniProtKB-KW"/>
</dbReference>
<organism evidence="4 5">
    <name type="scientific">Dreissena polymorpha</name>
    <name type="common">Zebra mussel</name>
    <name type="synonym">Mytilus polymorpha</name>
    <dbReference type="NCBI Taxonomy" id="45954"/>
    <lineage>
        <taxon>Eukaryota</taxon>
        <taxon>Metazoa</taxon>
        <taxon>Spiralia</taxon>
        <taxon>Lophotrochozoa</taxon>
        <taxon>Mollusca</taxon>
        <taxon>Bivalvia</taxon>
        <taxon>Autobranchia</taxon>
        <taxon>Heteroconchia</taxon>
        <taxon>Euheterodonta</taxon>
        <taxon>Imparidentia</taxon>
        <taxon>Neoheterodontei</taxon>
        <taxon>Myida</taxon>
        <taxon>Dreissenoidea</taxon>
        <taxon>Dreissenidae</taxon>
        <taxon>Dreissena</taxon>
    </lineage>
</organism>
<dbReference type="PANTHER" id="PTHR24418">
    <property type="entry name" value="TYROSINE-PROTEIN KINASE"/>
    <property type="match status" value="1"/>
</dbReference>
<evidence type="ECO:0000313" key="4">
    <source>
        <dbReference type="EMBL" id="KAH3721196.1"/>
    </source>
</evidence>
<feature type="domain" description="Protein kinase" evidence="3">
    <location>
        <begin position="1"/>
        <end position="70"/>
    </location>
</feature>
<evidence type="ECO:0000256" key="2">
    <source>
        <dbReference type="ARBA" id="ARBA00022840"/>
    </source>
</evidence>
<keyword evidence="5" id="KW-1185">Reference proteome</keyword>
<evidence type="ECO:0000313" key="5">
    <source>
        <dbReference type="Proteomes" id="UP000828390"/>
    </source>
</evidence>
<comment type="caution">
    <text evidence="4">The sequence shown here is derived from an EMBL/GenBank/DDBJ whole genome shotgun (WGS) entry which is preliminary data.</text>
</comment>
<dbReference type="PROSITE" id="PS50011">
    <property type="entry name" value="PROTEIN_KINASE_DOM"/>
    <property type="match status" value="1"/>
</dbReference>
<dbReference type="GO" id="GO:0004672">
    <property type="term" value="F:protein kinase activity"/>
    <property type="evidence" value="ECO:0007669"/>
    <property type="project" value="InterPro"/>
</dbReference>
<dbReference type="AlphaFoldDB" id="A0A9D4CBP8"/>
<dbReference type="Pfam" id="PF07714">
    <property type="entry name" value="PK_Tyr_Ser-Thr"/>
    <property type="match status" value="1"/>
</dbReference>
<evidence type="ECO:0000256" key="1">
    <source>
        <dbReference type="ARBA" id="ARBA00022741"/>
    </source>
</evidence>
<accession>A0A9D4CBP8</accession>
<dbReference type="InterPro" id="IPR011009">
    <property type="entry name" value="Kinase-like_dom_sf"/>
</dbReference>
<protein>
    <recommendedName>
        <fullName evidence="3">Protein kinase domain-containing protein</fullName>
    </recommendedName>
</protein>
<dbReference type="InterPro" id="IPR001245">
    <property type="entry name" value="Ser-Thr/Tyr_kinase_cat_dom"/>
</dbReference>
<reference evidence="4" key="1">
    <citation type="journal article" date="2019" name="bioRxiv">
        <title>The Genome of the Zebra Mussel, Dreissena polymorpha: A Resource for Invasive Species Research.</title>
        <authorList>
            <person name="McCartney M.A."/>
            <person name="Auch B."/>
            <person name="Kono T."/>
            <person name="Mallez S."/>
            <person name="Zhang Y."/>
            <person name="Obille A."/>
            <person name="Becker A."/>
            <person name="Abrahante J.E."/>
            <person name="Garbe J."/>
            <person name="Badalamenti J.P."/>
            <person name="Herman A."/>
            <person name="Mangelson H."/>
            <person name="Liachko I."/>
            <person name="Sullivan S."/>
            <person name="Sone E.D."/>
            <person name="Koren S."/>
            <person name="Silverstein K.A.T."/>
            <person name="Beckman K.B."/>
            <person name="Gohl D.M."/>
        </authorList>
    </citation>
    <scope>NUCLEOTIDE SEQUENCE</scope>
    <source>
        <strain evidence="4">Duluth1</strain>
        <tissue evidence="4">Whole animal</tissue>
    </source>
</reference>
<name>A0A9D4CBP8_DREPO</name>
<keyword evidence="1" id="KW-0547">Nucleotide-binding</keyword>
<sequence>MTPEAFLEEAKLMHHLRHQKLVQLMAVCTKTEPIWIITELMVNGALLDYLRKDEGRTITFNIIADMAGQV</sequence>
<dbReference type="Proteomes" id="UP000828390">
    <property type="component" value="Unassembled WGS sequence"/>
</dbReference>
<keyword evidence="2" id="KW-0067">ATP-binding</keyword>
<dbReference type="SUPFAM" id="SSF56112">
    <property type="entry name" value="Protein kinase-like (PK-like)"/>
    <property type="match status" value="1"/>
</dbReference>
<evidence type="ECO:0000259" key="3">
    <source>
        <dbReference type="PROSITE" id="PS50011"/>
    </source>
</evidence>
<gene>
    <name evidence="4" type="ORF">DPMN_064115</name>
</gene>
<dbReference type="Gene3D" id="3.30.200.20">
    <property type="entry name" value="Phosphorylase Kinase, domain 1"/>
    <property type="match status" value="1"/>
</dbReference>
<dbReference type="EMBL" id="JAIWYP010000013">
    <property type="protein sequence ID" value="KAH3721196.1"/>
    <property type="molecule type" value="Genomic_DNA"/>
</dbReference>